<gene>
    <name evidence="1" type="ORF">NDK43_25075</name>
</gene>
<protein>
    <submittedName>
        <fullName evidence="1">Uncharacterized protein</fullName>
    </submittedName>
</protein>
<dbReference type="EMBL" id="JAMQCR010000002">
    <property type="protein sequence ID" value="MCM2535015.1"/>
    <property type="molecule type" value="Genomic_DNA"/>
</dbReference>
<proteinExistence type="predicted"/>
<organism evidence="1 2">
    <name type="scientific">Neobacillus pocheonensis</name>
    <dbReference type="NCBI Taxonomy" id="363869"/>
    <lineage>
        <taxon>Bacteria</taxon>
        <taxon>Bacillati</taxon>
        <taxon>Bacillota</taxon>
        <taxon>Bacilli</taxon>
        <taxon>Bacillales</taxon>
        <taxon>Bacillaceae</taxon>
        <taxon>Neobacillus</taxon>
    </lineage>
</organism>
<dbReference type="Proteomes" id="UP001523262">
    <property type="component" value="Unassembled WGS sequence"/>
</dbReference>
<comment type="caution">
    <text evidence="1">The sequence shown here is derived from an EMBL/GenBank/DDBJ whole genome shotgun (WGS) entry which is preliminary data.</text>
</comment>
<sequence length="90" mass="10193">MIEGKGLGNKKVHRVNVSLTNNQSYKLNRLAAACNMRPTTLAGLLIEKSLNNAELIEELQKEYCTQSSYRLVLLNRGGELHYLLKGREDF</sequence>
<accession>A0ABT0WHC4</accession>
<name>A0ABT0WHC4_9BACI</name>
<evidence type="ECO:0000313" key="1">
    <source>
        <dbReference type="EMBL" id="MCM2535015.1"/>
    </source>
</evidence>
<keyword evidence="2" id="KW-1185">Reference proteome</keyword>
<reference evidence="1 2" key="1">
    <citation type="submission" date="2022-06" db="EMBL/GenBank/DDBJ databases">
        <authorList>
            <person name="Jeon C.O."/>
        </authorList>
    </citation>
    <scope>NUCLEOTIDE SEQUENCE [LARGE SCALE GENOMIC DNA]</scope>
    <source>
        <strain evidence="1 2">KCTC 13943</strain>
    </source>
</reference>
<evidence type="ECO:0000313" key="2">
    <source>
        <dbReference type="Proteomes" id="UP001523262"/>
    </source>
</evidence>